<feature type="compositionally biased region" description="Pro residues" evidence="1">
    <location>
        <begin position="75"/>
        <end position="114"/>
    </location>
</feature>
<dbReference type="EMBL" id="AP027081">
    <property type="protein sequence ID" value="BDU76474.1"/>
    <property type="molecule type" value="Genomic_DNA"/>
</dbReference>
<dbReference type="Proteomes" id="UP001228113">
    <property type="component" value="Chromosome"/>
</dbReference>
<evidence type="ECO:0000313" key="2">
    <source>
        <dbReference type="EMBL" id="BDU76474.1"/>
    </source>
</evidence>
<reference evidence="2" key="1">
    <citation type="journal article" date="2023" name="Int. J. Syst. Evol. Microbiol.">
        <title>Mesoterricola silvestris gen. nov., sp. nov., Mesoterricola sediminis sp. nov., Geothrix oryzae sp. nov., Geothrix edaphica sp. nov., Geothrix rubra sp. nov., and Geothrix limicola sp. nov., six novel members of Acidobacteriota isolated from soils.</title>
        <authorList>
            <person name="Itoh H."/>
            <person name="Sugisawa Y."/>
            <person name="Mise K."/>
            <person name="Xu Z."/>
            <person name="Kuniyasu M."/>
            <person name="Ushijima N."/>
            <person name="Kawano K."/>
            <person name="Kobayashi E."/>
            <person name="Shiratori Y."/>
            <person name="Masuda Y."/>
            <person name="Senoo K."/>
        </authorList>
    </citation>
    <scope>NUCLEOTIDE SEQUENCE</scope>
    <source>
        <strain evidence="2">W786</strain>
    </source>
</reference>
<evidence type="ECO:0000313" key="3">
    <source>
        <dbReference type="Proteomes" id="UP001228113"/>
    </source>
</evidence>
<dbReference type="KEGG" id="msea:METESE_14320"/>
<name>A0AA48KBU5_9BACT</name>
<proteinExistence type="predicted"/>
<organism evidence="2 3">
    <name type="scientific">Mesoterricola sediminis</name>
    <dbReference type="NCBI Taxonomy" id="2927980"/>
    <lineage>
        <taxon>Bacteria</taxon>
        <taxon>Pseudomonadati</taxon>
        <taxon>Acidobacteriota</taxon>
        <taxon>Holophagae</taxon>
        <taxon>Holophagales</taxon>
        <taxon>Holophagaceae</taxon>
        <taxon>Mesoterricola</taxon>
    </lineage>
</organism>
<protein>
    <submittedName>
        <fullName evidence="2">Uncharacterized protein</fullName>
    </submittedName>
</protein>
<evidence type="ECO:0000256" key="1">
    <source>
        <dbReference type="SAM" id="MobiDB-lite"/>
    </source>
</evidence>
<sequence length="215" mass="23163">MDILTLELVEVTVSEALREIARVLEAHPGLPLRILTNGDEMLLHNVQRFLDRAGRITTVQREQGRWRVDTAPRLAPAPAPPPAEAAPARPPAPRPAPAPPVPVPQARPAAPAPRPLLLTRPALGSAQGGLGRRLLLGLLREAGPDIPWVGLALEATQLLEDPEALAALRDLRDRGVPVRVSRASLLFPDGPEGAFEVLEDSLWQRLAARGELTLL</sequence>
<feature type="region of interest" description="Disordered" evidence="1">
    <location>
        <begin position="61"/>
        <end position="115"/>
    </location>
</feature>
<gene>
    <name evidence="2" type="ORF">METESE_14320</name>
</gene>
<dbReference type="AlphaFoldDB" id="A0AA48KBU5"/>
<keyword evidence="3" id="KW-1185">Reference proteome</keyword>
<dbReference type="RefSeq" id="WP_316411428.1">
    <property type="nucleotide sequence ID" value="NZ_AP027081.1"/>
</dbReference>
<accession>A0AA48KBU5</accession>